<accession>A0A4Z2FIU7</accession>
<dbReference type="EMBL" id="SRLO01001166">
    <property type="protein sequence ID" value="TNN40703.1"/>
    <property type="molecule type" value="Genomic_DNA"/>
</dbReference>
<sequence length="212" mass="23490">MPQTVDISIFWNGSHVTPLWLQAGLPGRRSLIANREQPSRPQKYLSSVNGGHEWLEPLNGVSLVFVMVSEPRRNTTFKLEGSLGRAHTFISQETVSEGGPGDLGQKPFDLGRLCLEFVAWPRFLTGGQENSPSEEEVNRLLPGSESPKCAHDGILPGPSSLWHTGVVQSSTVTLAEERVHISRSHNGVPVAQMKTWDQFPKMPQDNTWVEMI</sequence>
<dbReference type="Proteomes" id="UP000314294">
    <property type="component" value="Unassembled WGS sequence"/>
</dbReference>
<protein>
    <submittedName>
        <fullName evidence="1">Uncharacterized protein</fullName>
    </submittedName>
</protein>
<proteinExistence type="predicted"/>
<organism evidence="1 2">
    <name type="scientific">Liparis tanakae</name>
    <name type="common">Tanaka's snailfish</name>
    <dbReference type="NCBI Taxonomy" id="230148"/>
    <lineage>
        <taxon>Eukaryota</taxon>
        <taxon>Metazoa</taxon>
        <taxon>Chordata</taxon>
        <taxon>Craniata</taxon>
        <taxon>Vertebrata</taxon>
        <taxon>Euteleostomi</taxon>
        <taxon>Actinopterygii</taxon>
        <taxon>Neopterygii</taxon>
        <taxon>Teleostei</taxon>
        <taxon>Neoteleostei</taxon>
        <taxon>Acanthomorphata</taxon>
        <taxon>Eupercaria</taxon>
        <taxon>Perciformes</taxon>
        <taxon>Cottioidei</taxon>
        <taxon>Cottales</taxon>
        <taxon>Liparidae</taxon>
        <taxon>Liparis</taxon>
    </lineage>
</organism>
<evidence type="ECO:0000313" key="2">
    <source>
        <dbReference type="Proteomes" id="UP000314294"/>
    </source>
</evidence>
<evidence type="ECO:0000313" key="1">
    <source>
        <dbReference type="EMBL" id="TNN40703.1"/>
    </source>
</evidence>
<name>A0A4Z2FIU7_9TELE</name>
<comment type="caution">
    <text evidence="1">The sequence shown here is derived from an EMBL/GenBank/DDBJ whole genome shotgun (WGS) entry which is preliminary data.</text>
</comment>
<reference evidence="1 2" key="1">
    <citation type="submission" date="2019-03" db="EMBL/GenBank/DDBJ databases">
        <title>First draft genome of Liparis tanakae, snailfish: a comprehensive survey of snailfish specific genes.</title>
        <authorList>
            <person name="Kim W."/>
            <person name="Song I."/>
            <person name="Jeong J.-H."/>
            <person name="Kim D."/>
            <person name="Kim S."/>
            <person name="Ryu S."/>
            <person name="Song J.Y."/>
            <person name="Lee S.K."/>
        </authorList>
    </citation>
    <scope>NUCLEOTIDE SEQUENCE [LARGE SCALE GENOMIC DNA]</scope>
    <source>
        <tissue evidence="1">Muscle</tissue>
    </source>
</reference>
<keyword evidence="2" id="KW-1185">Reference proteome</keyword>
<dbReference type="AlphaFoldDB" id="A0A4Z2FIU7"/>
<gene>
    <name evidence="1" type="ORF">EYF80_049120</name>
</gene>